<gene>
    <name evidence="4" type="ORF">GCM10008024_16530</name>
    <name evidence="5" type="ORF">SAMN05444006_107115</name>
</gene>
<dbReference type="InterPro" id="IPR029058">
    <property type="entry name" value="AB_hydrolase_fold"/>
</dbReference>
<proteinExistence type="inferred from homology"/>
<dbReference type="InterPro" id="IPR050471">
    <property type="entry name" value="AB_hydrolase"/>
</dbReference>
<keyword evidence="4" id="KW-0808">Transferase</keyword>
<dbReference type="GO" id="GO:0008233">
    <property type="term" value="F:peptidase activity"/>
    <property type="evidence" value="ECO:0007669"/>
    <property type="project" value="InterPro"/>
</dbReference>
<evidence type="ECO:0000313" key="7">
    <source>
        <dbReference type="Proteomes" id="UP000634647"/>
    </source>
</evidence>
<protein>
    <submittedName>
        <fullName evidence="4">Hydrolase or acyltransferase (Alpha/beta hydrolase)</fullName>
    </submittedName>
    <submittedName>
        <fullName evidence="5">Pimeloyl-ACP methyl ester carboxylesterase</fullName>
    </submittedName>
</protein>
<comment type="similarity">
    <text evidence="1">Belongs to the peptidase S33 family.</text>
</comment>
<dbReference type="InterPro" id="IPR002410">
    <property type="entry name" value="Peptidase_S33"/>
</dbReference>
<evidence type="ECO:0000259" key="3">
    <source>
        <dbReference type="Pfam" id="PF12697"/>
    </source>
</evidence>
<reference evidence="4" key="1">
    <citation type="journal article" date="2014" name="Int. J. Syst. Evol. Microbiol.">
        <title>Complete genome sequence of Corynebacterium casei LMG S-19264T (=DSM 44701T), isolated from a smear-ripened cheese.</title>
        <authorList>
            <consortium name="US DOE Joint Genome Institute (JGI-PGF)"/>
            <person name="Walter F."/>
            <person name="Albersmeier A."/>
            <person name="Kalinowski J."/>
            <person name="Ruckert C."/>
        </authorList>
    </citation>
    <scope>NUCLEOTIDE SEQUENCE</scope>
    <source>
        <strain evidence="4">CGMCC 1.10859</strain>
    </source>
</reference>
<evidence type="ECO:0000313" key="4">
    <source>
        <dbReference type="EMBL" id="GHE01362.1"/>
    </source>
</evidence>
<reference evidence="5 6" key="2">
    <citation type="submission" date="2016-10" db="EMBL/GenBank/DDBJ databases">
        <authorList>
            <person name="Varghese N."/>
            <person name="Submissions S."/>
        </authorList>
    </citation>
    <scope>NUCLEOTIDE SEQUENCE [LARGE SCALE GENOMIC DNA]</scope>
    <source>
        <strain evidence="5 6">DSM 24802</strain>
    </source>
</reference>
<keyword evidence="2 4" id="KW-0378">Hydrolase</keyword>
<dbReference type="PRINTS" id="PR00111">
    <property type="entry name" value="ABHYDROLASE"/>
</dbReference>
<evidence type="ECO:0000256" key="1">
    <source>
        <dbReference type="ARBA" id="ARBA00010088"/>
    </source>
</evidence>
<evidence type="ECO:0000313" key="5">
    <source>
        <dbReference type="EMBL" id="SDW85461.1"/>
    </source>
</evidence>
<keyword evidence="6" id="KW-1185">Reference proteome</keyword>
<dbReference type="EMBL" id="FNOB01000007">
    <property type="protein sequence ID" value="SDW85461.1"/>
    <property type="molecule type" value="Genomic_DNA"/>
</dbReference>
<dbReference type="Proteomes" id="UP000634647">
    <property type="component" value="Unassembled WGS sequence"/>
</dbReference>
<dbReference type="SUPFAM" id="SSF53474">
    <property type="entry name" value="alpha/beta-Hydrolases"/>
    <property type="match status" value="1"/>
</dbReference>
<comment type="caution">
    <text evidence="4">The sequence shown here is derived from an EMBL/GenBank/DDBJ whole genome shotgun (WGS) entry which is preliminary data.</text>
</comment>
<feature type="domain" description="AB hydrolase-1" evidence="3">
    <location>
        <begin position="67"/>
        <end position="313"/>
    </location>
</feature>
<dbReference type="Gene3D" id="3.40.50.1820">
    <property type="entry name" value="alpha/beta hydrolase"/>
    <property type="match status" value="1"/>
</dbReference>
<dbReference type="InterPro" id="IPR000073">
    <property type="entry name" value="AB_hydrolase_1"/>
</dbReference>
<keyword evidence="4" id="KW-0012">Acyltransferase</keyword>
<dbReference type="Proteomes" id="UP000199541">
    <property type="component" value="Unassembled WGS sequence"/>
</dbReference>
<evidence type="ECO:0000256" key="2">
    <source>
        <dbReference type="ARBA" id="ARBA00022801"/>
    </source>
</evidence>
<organism evidence="4 7">
    <name type="scientific">Allgaiera indica</name>
    <dbReference type="NCBI Taxonomy" id="765699"/>
    <lineage>
        <taxon>Bacteria</taxon>
        <taxon>Pseudomonadati</taxon>
        <taxon>Pseudomonadota</taxon>
        <taxon>Alphaproteobacteria</taxon>
        <taxon>Rhodobacterales</taxon>
        <taxon>Paracoccaceae</taxon>
        <taxon>Allgaiera</taxon>
    </lineage>
</organism>
<dbReference type="AlphaFoldDB" id="A0AAN4UR32"/>
<dbReference type="EMBL" id="BNAB01000006">
    <property type="protein sequence ID" value="GHE01362.1"/>
    <property type="molecule type" value="Genomic_DNA"/>
</dbReference>
<dbReference type="RefSeq" id="WP_035844357.1">
    <property type="nucleotide sequence ID" value="NZ_BNAB01000006.1"/>
</dbReference>
<reference evidence="4" key="3">
    <citation type="submission" date="2023-06" db="EMBL/GenBank/DDBJ databases">
        <authorList>
            <person name="Sun Q."/>
            <person name="Zhou Y."/>
        </authorList>
    </citation>
    <scope>NUCLEOTIDE SEQUENCE</scope>
    <source>
        <strain evidence="4">CGMCC 1.10859</strain>
    </source>
</reference>
<dbReference type="PANTHER" id="PTHR43433">
    <property type="entry name" value="HYDROLASE, ALPHA/BETA FOLD FAMILY PROTEIN"/>
    <property type="match status" value="1"/>
</dbReference>
<dbReference type="PANTHER" id="PTHR43433:SF5">
    <property type="entry name" value="AB HYDROLASE-1 DOMAIN-CONTAINING PROTEIN"/>
    <property type="match status" value="1"/>
</dbReference>
<evidence type="ECO:0000313" key="6">
    <source>
        <dbReference type="Proteomes" id="UP000199541"/>
    </source>
</evidence>
<dbReference type="GO" id="GO:0006508">
    <property type="term" value="P:proteolysis"/>
    <property type="evidence" value="ECO:0007669"/>
    <property type="project" value="InterPro"/>
</dbReference>
<accession>A0AAN4UR32</accession>
<name>A0AAN4UR32_9RHOB</name>
<dbReference type="Pfam" id="PF12697">
    <property type="entry name" value="Abhydrolase_6"/>
    <property type="match status" value="1"/>
</dbReference>
<dbReference type="GO" id="GO:0016746">
    <property type="term" value="F:acyltransferase activity"/>
    <property type="evidence" value="ECO:0007669"/>
    <property type="project" value="UniProtKB-KW"/>
</dbReference>
<sequence length="324" mass="34635">MPLVSSLLLALGPAALGGLAGLTMRRARARESVAEEAFPPRGMLMRVKGDFGKTTVHAEIRGDGPDLILIHGASGSAREFTFGLMDRLKGRYRVIAFDRPGLGWSDDMGKTTRSPLGQVKVLQAAAARLRVHRPVILGQSYGGAVAMAWALAAPDEVAALVIVSGATHPWSGGLGGWYRLMKALPLRPLLPALVSAWATEDLTQRALSAIFAPDEMPEGYAEHIAASLSLRRATLAANAGQVNALRSNLRDMAPRYPRLPMPLEIVHGTADAIVPIGVHAEHLVRQVQGANLTRIEGAGHMPHHTHPDIVIAAIHRAFARARGR</sequence>
<dbReference type="PRINTS" id="PR00793">
    <property type="entry name" value="PROAMNOPTASE"/>
</dbReference>